<keyword evidence="2" id="KW-0472">Membrane</keyword>
<reference evidence="4" key="1">
    <citation type="journal article" date="2019" name="Int. J. Syst. Evol. Microbiol.">
        <title>The Global Catalogue of Microorganisms (GCM) 10K type strain sequencing project: providing services to taxonomists for standard genome sequencing and annotation.</title>
        <authorList>
            <consortium name="The Broad Institute Genomics Platform"/>
            <consortium name="The Broad Institute Genome Sequencing Center for Infectious Disease"/>
            <person name="Wu L."/>
            <person name="Ma J."/>
        </authorList>
    </citation>
    <scope>NUCLEOTIDE SEQUENCE [LARGE SCALE GENOMIC DNA]</scope>
    <source>
        <strain evidence="4">IBRC 10765</strain>
    </source>
</reference>
<feature type="coiled-coil region" evidence="1">
    <location>
        <begin position="59"/>
        <end position="121"/>
    </location>
</feature>
<evidence type="ECO:0000256" key="1">
    <source>
        <dbReference type="SAM" id="Coils"/>
    </source>
</evidence>
<dbReference type="InterPro" id="IPR046703">
    <property type="entry name" value="DUF6776"/>
</dbReference>
<organism evidence="3 4">
    <name type="scientific">Saccharospirillum mangrovi</name>
    <dbReference type="NCBI Taxonomy" id="2161747"/>
    <lineage>
        <taxon>Bacteria</taxon>
        <taxon>Pseudomonadati</taxon>
        <taxon>Pseudomonadota</taxon>
        <taxon>Gammaproteobacteria</taxon>
        <taxon>Oceanospirillales</taxon>
        <taxon>Saccharospirillaceae</taxon>
        <taxon>Saccharospirillum</taxon>
    </lineage>
</organism>
<evidence type="ECO:0000313" key="4">
    <source>
        <dbReference type="Proteomes" id="UP001595617"/>
    </source>
</evidence>
<dbReference type="RefSeq" id="WP_380692438.1">
    <property type="nucleotide sequence ID" value="NZ_JBHRYR010000002.1"/>
</dbReference>
<keyword evidence="2" id="KW-1133">Transmembrane helix</keyword>
<dbReference type="Pfam" id="PF20567">
    <property type="entry name" value="DUF6776"/>
    <property type="match status" value="1"/>
</dbReference>
<sequence>MARVHGSTQEKLVVVVHRPWRIFLTRITSVVVMVSLVVGAFLFGRNEGFETGTYTAERVTSLTAEVMTLERTILDLRQRTIVLEKGAEVDRAAAESVRQTNRTLRDEIAALEQEVRLYRGIMAPGDNANGLLIEEFTVQNIGPDRYRFLLMLTHAGANGSFLEGYVGVNIIGETENGDRVVYALNDVSEDVDRVDIRFRYRYFQDIRGEIQFPAGFTPQQVRIVAQATGNRAATRDIELDWQVIGEE</sequence>
<keyword evidence="4" id="KW-1185">Reference proteome</keyword>
<dbReference type="EMBL" id="JBHRYR010000002">
    <property type="protein sequence ID" value="MFC3851304.1"/>
    <property type="molecule type" value="Genomic_DNA"/>
</dbReference>
<comment type="caution">
    <text evidence="3">The sequence shown here is derived from an EMBL/GenBank/DDBJ whole genome shotgun (WGS) entry which is preliminary data.</text>
</comment>
<evidence type="ECO:0000313" key="3">
    <source>
        <dbReference type="EMBL" id="MFC3851304.1"/>
    </source>
</evidence>
<evidence type="ECO:0000256" key="2">
    <source>
        <dbReference type="SAM" id="Phobius"/>
    </source>
</evidence>
<proteinExistence type="predicted"/>
<dbReference type="Proteomes" id="UP001595617">
    <property type="component" value="Unassembled WGS sequence"/>
</dbReference>
<feature type="transmembrane region" description="Helical" evidence="2">
    <location>
        <begin position="20"/>
        <end position="43"/>
    </location>
</feature>
<keyword evidence="1" id="KW-0175">Coiled coil</keyword>
<accession>A0ABV7ZST8</accession>
<protein>
    <submittedName>
        <fullName evidence="3">DUF6776 family protein</fullName>
    </submittedName>
</protein>
<gene>
    <name evidence="3" type="ORF">ACFOOG_00550</name>
</gene>
<keyword evidence="2" id="KW-0812">Transmembrane</keyword>
<name>A0ABV7ZST8_9GAMM</name>